<accession>A0A3M7S8Q5</accession>
<evidence type="ECO:0000313" key="4">
    <source>
        <dbReference type="Proteomes" id="UP000276133"/>
    </source>
</evidence>
<dbReference type="GO" id="GO:0061630">
    <property type="term" value="F:ubiquitin protein ligase activity"/>
    <property type="evidence" value="ECO:0007669"/>
    <property type="project" value="TreeGrafter"/>
</dbReference>
<protein>
    <submittedName>
        <fullName evidence="3">Tripartite motif-containing 2</fullName>
    </submittedName>
</protein>
<dbReference type="InterPro" id="IPR050952">
    <property type="entry name" value="TRIM-NHL_E3_ligases"/>
</dbReference>
<evidence type="ECO:0000313" key="3">
    <source>
        <dbReference type="EMBL" id="RNA32152.1"/>
    </source>
</evidence>
<sequence length="107" mass="12043">ITVDSDDNLIIVDWGNSRVQVFDKHGTFIRYIRCQVNKLYGPQDLAVINNTIAIADSGNHCSTLASKMATLSEQFRPSQPLSLHYLLTFLELSIQQNNPDSFSNDEN</sequence>
<feature type="non-terminal residue" evidence="3">
    <location>
        <position position="1"/>
    </location>
</feature>
<gene>
    <name evidence="3" type="ORF">BpHYR1_022872</name>
</gene>
<keyword evidence="4" id="KW-1185">Reference proteome</keyword>
<comment type="caution">
    <text evidence="3">The sequence shown here is derived from an EMBL/GenBank/DDBJ whole genome shotgun (WGS) entry which is preliminary data.</text>
</comment>
<name>A0A3M7S8Q5_BRAPC</name>
<feature type="repeat" description="NHL" evidence="2">
    <location>
        <begin position="1"/>
        <end position="25"/>
    </location>
</feature>
<dbReference type="AlphaFoldDB" id="A0A3M7S8Q5"/>
<dbReference type="GO" id="GO:0043161">
    <property type="term" value="P:proteasome-mediated ubiquitin-dependent protein catabolic process"/>
    <property type="evidence" value="ECO:0007669"/>
    <property type="project" value="TreeGrafter"/>
</dbReference>
<evidence type="ECO:0000256" key="2">
    <source>
        <dbReference type="PROSITE-ProRule" id="PRU00504"/>
    </source>
</evidence>
<dbReference type="PANTHER" id="PTHR24104">
    <property type="entry name" value="E3 UBIQUITIN-PROTEIN LIGASE NHLRC1-RELATED"/>
    <property type="match status" value="1"/>
</dbReference>
<dbReference type="Gene3D" id="2.120.10.30">
    <property type="entry name" value="TolB, C-terminal domain"/>
    <property type="match status" value="1"/>
</dbReference>
<keyword evidence="1" id="KW-0677">Repeat</keyword>
<dbReference type="GO" id="GO:0000209">
    <property type="term" value="P:protein polyubiquitination"/>
    <property type="evidence" value="ECO:0007669"/>
    <property type="project" value="TreeGrafter"/>
</dbReference>
<dbReference type="InterPro" id="IPR001258">
    <property type="entry name" value="NHL_repeat"/>
</dbReference>
<dbReference type="Proteomes" id="UP000276133">
    <property type="component" value="Unassembled WGS sequence"/>
</dbReference>
<dbReference type="OrthoDB" id="342730at2759"/>
<dbReference type="EMBL" id="REGN01001838">
    <property type="protein sequence ID" value="RNA32152.1"/>
    <property type="molecule type" value="Genomic_DNA"/>
</dbReference>
<dbReference type="InterPro" id="IPR011042">
    <property type="entry name" value="6-blade_b-propeller_TolB-like"/>
</dbReference>
<dbReference type="Pfam" id="PF01436">
    <property type="entry name" value="NHL"/>
    <property type="match status" value="2"/>
</dbReference>
<evidence type="ECO:0000256" key="1">
    <source>
        <dbReference type="ARBA" id="ARBA00022737"/>
    </source>
</evidence>
<dbReference type="PROSITE" id="PS51125">
    <property type="entry name" value="NHL"/>
    <property type="match status" value="1"/>
</dbReference>
<dbReference type="STRING" id="10195.A0A3M7S8Q5"/>
<reference evidence="3 4" key="1">
    <citation type="journal article" date="2018" name="Sci. Rep.">
        <title>Genomic signatures of local adaptation to the degree of environmental predictability in rotifers.</title>
        <authorList>
            <person name="Franch-Gras L."/>
            <person name="Hahn C."/>
            <person name="Garcia-Roger E.M."/>
            <person name="Carmona M.J."/>
            <person name="Serra M."/>
            <person name="Gomez A."/>
        </authorList>
    </citation>
    <scope>NUCLEOTIDE SEQUENCE [LARGE SCALE GENOMIC DNA]</scope>
    <source>
        <strain evidence="3">HYR1</strain>
    </source>
</reference>
<organism evidence="3 4">
    <name type="scientific">Brachionus plicatilis</name>
    <name type="common">Marine rotifer</name>
    <name type="synonym">Brachionus muelleri</name>
    <dbReference type="NCBI Taxonomy" id="10195"/>
    <lineage>
        <taxon>Eukaryota</taxon>
        <taxon>Metazoa</taxon>
        <taxon>Spiralia</taxon>
        <taxon>Gnathifera</taxon>
        <taxon>Rotifera</taxon>
        <taxon>Eurotatoria</taxon>
        <taxon>Monogononta</taxon>
        <taxon>Pseudotrocha</taxon>
        <taxon>Ploima</taxon>
        <taxon>Brachionidae</taxon>
        <taxon>Brachionus</taxon>
    </lineage>
</organism>
<dbReference type="SUPFAM" id="SSF63829">
    <property type="entry name" value="Calcium-dependent phosphotriesterase"/>
    <property type="match status" value="1"/>
</dbReference>
<dbReference type="PANTHER" id="PTHR24104:SF57">
    <property type="entry name" value="BEE-MILK PROTEIN"/>
    <property type="match status" value="1"/>
</dbReference>
<proteinExistence type="predicted"/>